<evidence type="ECO:0000313" key="3">
    <source>
        <dbReference type="Proteomes" id="UP001595978"/>
    </source>
</evidence>
<dbReference type="Proteomes" id="UP001595978">
    <property type="component" value="Unassembled WGS sequence"/>
</dbReference>
<dbReference type="EMBL" id="JBHSNQ010000009">
    <property type="protein sequence ID" value="MFC5540240.1"/>
    <property type="molecule type" value="Genomic_DNA"/>
</dbReference>
<organism evidence="2 3">
    <name type="scientific">Ureibacillus suwonensis</name>
    <dbReference type="NCBI Taxonomy" id="313007"/>
    <lineage>
        <taxon>Bacteria</taxon>
        <taxon>Bacillati</taxon>
        <taxon>Bacillota</taxon>
        <taxon>Bacilli</taxon>
        <taxon>Bacillales</taxon>
        <taxon>Caryophanaceae</taxon>
        <taxon>Ureibacillus</taxon>
    </lineage>
</organism>
<evidence type="ECO:0000313" key="2">
    <source>
        <dbReference type="EMBL" id="MFC5540240.1"/>
    </source>
</evidence>
<evidence type="ECO:0000256" key="1">
    <source>
        <dbReference type="SAM" id="Phobius"/>
    </source>
</evidence>
<keyword evidence="1" id="KW-1133">Transmembrane helix</keyword>
<sequence length="130" mass="14801">MELSTILIIIGIISIIASFFLKDTSKKLERDVEELSIQFYQEMNGIKRRLKAVEEELLLEPSFQVKPAKKPVPAQQQNIQKQTSNKPINQILVQQVIELNKQGYPIEEICKLSTLSKEQVLHILKSGGQS</sequence>
<keyword evidence="1" id="KW-0472">Membrane</keyword>
<keyword evidence="3" id="KW-1185">Reference proteome</keyword>
<gene>
    <name evidence="2" type="ORF">ACFPOH_00320</name>
</gene>
<accession>A0ABW0RA46</accession>
<proteinExistence type="predicted"/>
<reference evidence="3" key="1">
    <citation type="journal article" date="2019" name="Int. J. Syst. Evol. Microbiol.">
        <title>The Global Catalogue of Microorganisms (GCM) 10K type strain sequencing project: providing services to taxonomists for standard genome sequencing and annotation.</title>
        <authorList>
            <consortium name="The Broad Institute Genomics Platform"/>
            <consortium name="The Broad Institute Genome Sequencing Center for Infectious Disease"/>
            <person name="Wu L."/>
            <person name="Ma J."/>
        </authorList>
    </citation>
    <scope>NUCLEOTIDE SEQUENCE [LARGE SCALE GENOMIC DNA]</scope>
    <source>
        <strain evidence="3">CCUG 56331</strain>
    </source>
</reference>
<name>A0ABW0RA46_9BACL</name>
<dbReference type="RefSeq" id="WP_342469573.1">
    <property type="nucleotide sequence ID" value="NZ_JBHSNQ010000009.1"/>
</dbReference>
<keyword evidence="1" id="KW-0812">Transmembrane</keyword>
<feature type="transmembrane region" description="Helical" evidence="1">
    <location>
        <begin position="6"/>
        <end position="21"/>
    </location>
</feature>
<comment type="caution">
    <text evidence="2">The sequence shown here is derived from an EMBL/GenBank/DDBJ whole genome shotgun (WGS) entry which is preliminary data.</text>
</comment>
<protein>
    <recommendedName>
        <fullName evidence="4">Resolvase HTH domain-containing protein</fullName>
    </recommendedName>
</protein>
<evidence type="ECO:0008006" key="4">
    <source>
        <dbReference type="Google" id="ProtNLM"/>
    </source>
</evidence>